<dbReference type="AlphaFoldDB" id="A0A8J3FEE4"/>
<accession>A0A8J3FEE4</accession>
<sequence>MKSPAMTLNEKLYLSGLMSDFEKAIKKNRKEDAVGILLQIDIERIKGSEIVETILNNKKKYGF</sequence>
<dbReference type="Proteomes" id="UP000612329">
    <property type="component" value="Unassembled WGS sequence"/>
</dbReference>
<dbReference type="RefSeq" id="WP_188650080.1">
    <property type="nucleotide sequence ID" value="NZ_BMNR01000002.1"/>
</dbReference>
<name>A0A8J3FEE4_9FLAO</name>
<gene>
    <name evidence="1" type="ORF">GCM10007962_06930</name>
</gene>
<dbReference type="EMBL" id="BMNR01000002">
    <property type="protein sequence ID" value="GGK15325.1"/>
    <property type="molecule type" value="Genomic_DNA"/>
</dbReference>
<evidence type="ECO:0000313" key="2">
    <source>
        <dbReference type="Proteomes" id="UP000612329"/>
    </source>
</evidence>
<organism evidence="1 2">
    <name type="scientific">Yeosuana aromativorans</name>
    <dbReference type="NCBI Taxonomy" id="288019"/>
    <lineage>
        <taxon>Bacteria</taxon>
        <taxon>Pseudomonadati</taxon>
        <taxon>Bacteroidota</taxon>
        <taxon>Flavobacteriia</taxon>
        <taxon>Flavobacteriales</taxon>
        <taxon>Flavobacteriaceae</taxon>
        <taxon>Yeosuana</taxon>
    </lineage>
</organism>
<evidence type="ECO:0000313" key="1">
    <source>
        <dbReference type="EMBL" id="GGK15325.1"/>
    </source>
</evidence>
<reference evidence="1" key="1">
    <citation type="journal article" date="2014" name="Int. J. Syst. Evol. Microbiol.">
        <title>Complete genome sequence of Corynebacterium casei LMG S-19264T (=DSM 44701T), isolated from a smear-ripened cheese.</title>
        <authorList>
            <consortium name="US DOE Joint Genome Institute (JGI-PGF)"/>
            <person name="Walter F."/>
            <person name="Albersmeier A."/>
            <person name="Kalinowski J."/>
            <person name="Ruckert C."/>
        </authorList>
    </citation>
    <scope>NUCLEOTIDE SEQUENCE</scope>
    <source>
        <strain evidence="1">JCM 12862</strain>
    </source>
</reference>
<keyword evidence="2" id="KW-1185">Reference proteome</keyword>
<comment type="caution">
    <text evidence="1">The sequence shown here is derived from an EMBL/GenBank/DDBJ whole genome shotgun (WGS) entry which is preliminary data.</text>
</comment>
<protein>
    <submittedName>
        <fullName evidence="1">Uncharacterized protein</fullName>
    </submittedName>
</protein>
<proteinExistence type="predicted"/>
<reference evidence="1" key="2">
    <citation type="submission" date="2020-09" db="EMBL/GenBank/DDBJ databases">
        <authorList>
            <person name="Sun Q."/>
            <person name="Ohkuma M."/>
        </authorList>
    </citation>
    <scope>NUCLEOTIDE SEQUENCE</scope>
    <source>
        <strain evidence="1">JCM 12862</strain>
    </source>
</reference>